<comment type="subcellular location">
    <subcellularLocation>
        <location evidence="2">Membrane</location>
        <topology evidence="2">Multi-pass membrane protein</topology>
    </subcellularLocation>
</comment>
<dbReference type="Gene3D" id="3.30.565.10">
    <property type="entry name" value="Histidine kinase-like ATPase, C-terminal domain"/>
    <property type="match status" value="1"/>
</dbReference>
<proteinExistence type="predicted"/>
<comment type="caution">
    <text evidence="15">The sequence shown here is derived from an EMBL/GenBank/DDBJ whole genome shotgun (WGS) entry which is preliminary data.</text>
</comment>
<dbReference type="InterPro" id="IPR003661">
    <property type="entry name" value="HisK_dim/P_dom"/>
</dbReference>
<dbReference type="InterPro" id="IPR025201">
    <property type="entry name" value="KdpD_TM"/>
</dbReference>
<protein>
    <recommendedName>
        <fullName evidence="3">histidine kinase</fullName>
        <ecNumber evidence="3">2.7.13.3</ecNumber>
    </recommendedName>
</protein>
<dbReference type="PRINTS" id="PR00344">
    <property type="entry name" value="BCTRLSENSOR"/>
</dbReference>
<evidence type="ECO:0000256" key="7">
    <source>
        <dbReference type="ARBA" id="ARBA00022741"/>
    </source>
</evidence>
<evidence type="ECO:0000256" key="4">
    <source>
        <dbReference type="ARBA" id="ARBA00022553"/>
    </source>
</evidence>
<evidence type="ECO:0000313" key="16">
    <source>
        <dbReference type="Proteomes" id="UP000287171"/>
    </source>
</evidence>
<dbReference type="PROSITE" id="PS50109">
    <property type="entry name" value="HIS_KIN"/>
    <property type="match status" value="1"/>
</dbReference>
<accession>A0A402BBW9</accession>
<dbReference type="GO" id="GO:0005524">
    <property type="term" value="F:ATP binding"/>
    <property type="evidence" value="ECO:0007669"/>
    <property type="project" value="UniProtKB-KW"/>
</dbReference>
<dbReference type="InterPro" id="IPR004358">
    <property type="entry name" value="Sig_transdc_His_kin-like_C"/>
</dbReference>
<dbReference type="Proteomes" id="UP000287171">
    <property type="component" value="Unassembled WGS sequence"/>
</dbReference>
<evidence type="ECO:0000256" key="10">
    <source>
        <dbReference type="ARBA" id="ARBA00022989"/>
    </source>
</evidence>
<keyword evidence="16" id="KW-1185">Reference proteome</keyword>
<keyword evidence="6 13" id="KW-0812">Transmembrane</keyword>
<evidence type="ECO:0000313" key="15">
    <source>
        <dbReference type="EMBL" id="GCE28921.1"/>
    </source>
</evidence>
<keyword evidence="8" id="KW-0418">Kinase</keyword>
<feature type="transmembrane region" description="Helical" evidence="13">
    <location>
        <begin position="20"/>
        <end position="41"/>
    </location>
</feature>
<reference evidence="16" key="1">
    <citation type="submission" date="2018-12" db="EMBL/GenBank/DDBJ databases">
        <title>Tengunoibacter tsumagoiensis gen. nov., sp. nov., Dictyobacter kobayashii sp. nov., D. alpinus sp. nov., and D. joshuensis sp. nov. and description of Dictyobacteraceae fam. nov. within the order Ktedonobacterales isolated from Tengu-no-mugimeshi.</title>
        <authorList>
            <person name="Wang C.M."/>
            <person name="Zheng Y."/>
            <person name="Sakai Y."/>
            <person name="Toyoda A."/>
            <person name="Minakuchi Y."/>
            <person name="Abe K."/>
            <person name="Yokota A."/>
            <person name="Yabe S."/>
        </authorList>
    </citation>
    <scope>NUCLEOTIDE SEQUENCE [LARGE SCALE GENOMIC DNA]</scope>
    <source>
        <strain evidence="16">Uno16</strain>
    </source>
</reference>
<feature type="domain" description="Histidine kinase" evidence="14">
    <location>
        <begin position="337"/>
        <end position="557"/>
    </location>
</feature>
<keyword evidence="10 13" id="KW-1133">Transmembrane helix</keyword>
<sequence>MSQFLPLPWFLEPKKWHWQWYVRESLLALGSVMLVTALISISQLPQHLPDSLLVYLLVILVLAAFRGFYDAFLASLLAFFAFDLFFVAPVYSFQASKFEDVLSLLSFLLSALLTSYLASALHRRIESLRQKERETRLLYQLAETSNRQQTLELQLSLFSHSLVEVFRPLGLLECTFLLADADKEKGLVAVPPFGPQFASILPDETLALNWVREHGQHIMLHEPLRQLPVRRRMFFPRIFRIFKEEQRHIRSGVQLIPLRNQEKVMGILRLHVLMNSREYKEPFWSSIGISSSASHLFFSTLLEHVVSLMQQEQLRQERLALQMYQQTEKLRSALVTSVSHDLRKPLTTIKAAASTLLFEEALGGEVPAHHSLLTEIEREADWLDGLIENLLDMSRIESGVLQPQTTWYALDILLDDVLLRLRPSIGVRKIQRTMPVDVPPVPIDVVLIEQVLTNLLTNALHYTPDNSPLEIQLCVLTDSIMVRILDEGPGIPAEEQEHIFEKFYRLTPSQSRPPQPAGMGLGLAICRGIIEAHQGRIWTESRPTGGAVFAFTLPFPNQQGEPIDDQEGTHLNR</sequence>
<keyword evidence="12 13" id="KW-0472">Membrane</keyword>
<dbReference type="EMBL" id="BIFT01000001">
    <property type="protein sequence ID" value="GCE28921.1"/>
    <property type="molecule type" value="Genomic_DNA"/>
</dbReference>
<evidence type="ECO:0000256" key="13">
    <source>
        <dbReference type="SAM" id="Phobius"/>
    </source>
</evidence>
<evidence type="ECO:0000256" key="12">
    <source>
        <dbReference type="ARBA" id="ARBA00023136"/>
    </source>
</evidence>
<evidence type="ECO:0000256" key="8">
    <source>
        <dbReference type="ARBA" id="ARBA00022777"/>
    </source>
</evidence>
<keyword evidence="9" id="KW-0067">ATP-binding</keyword>
<dbReference type="Pfam" id="PF02518">
    <property type="entry name" value="HATPase_c"/>
    <property type="match status" value="1"/>
</dbReference>
<dbReference type="AlphaFoldDB" id="A0A402BBW9"/>
<dbReference type="GO" id="GO:0005886">
    <property type="term" value="C:plasma membrane"/>
    <property type="evidence" value="ECO:0007669"/>
    <property type="project" value="TreeGrafter"/>
</dbReference>
<dbReference type="InterPro" id="IPR003594">
    <property type="entry name" value="HATPase_dom"/>
</dbReference>
<dbReference type="CDD" id="cd00075">
    <property type="entry name" value="HATPase"/>
    <property type="match status" value="1"/>
</dbReference>
<dbReference type="EC" id="2.7.13.3" evidence="3"/>
<evidence type="ECO:0000256" key="11">
    <source>
        <dbReference type="ARBA" id="ARBA00023012"/>
    </source>
</evidence>
<evidence type="ECO:0000259" key="14">
    <source>
        <dbReference type="PROSITE" id="PS50109"/>
    </source>
</evidence>
<dbReference type="Pfam" id="PF13493">
    <property type="entry name" value="DUF4118"/>
    <property type="match status" value="1"/>
</dbReference>
<feature type="transmembrane region" description="Helical" evidence="13">
    <location>
        <begin position="53"/>
        <end position="81"/>
    </location>
</feature>
<name>A0A402BBW9_9CHLR</name>
<dbReference type="InterPro" id="IPR052023">
    <property type="entry name" value="Histidine_kinase_KdpD"/>
</dbReference>
<evidence type="ECO:0000256" key="3">
    <source>
        <dbReference type="ARBA" id="ARBA00012438"/>
    </source>
</evidence>
<organism evidence="15 16">
    <name type="scientific">Dictyobacter alpinus</name>
    <dbReference type="NCBI Taxonomy" id="2014873"/>
    <lineage>
        <taxon>Bacteria</taxon>
        <taxon>Bacillati</taxon>
        <taxon>Chloroflexota</taxon>
        <taxon>Ktedonobacteria</taxon>
        <taxon>Ktedonobacterales</taxon>
        <taxon>Dictyobacteraceae</taxon>
        <taxon>Dictyobacter</taxon>
    </lineage>
</organism>
<keyword evidence="7" id="KW-0547">Nucleotide-binding</keyword>
<evidence type="ECO:0000256" key="5">
    <source>
        <dbReference type="ARBA" id="ARBA00022679"/>
    </source>
</evidence>
<evidence type="ECO:0000256" key="9">
    <source>
        <dbReference type="ARBA" id="ARBA00022840"/>
    </source>
</evidence>
<feature type="transmembrane region" description="Helical" evidence="13">
    <location>
        <begin position="101"/>
        <end position="121"/>
    </location>
</feature>
<evidence type="ECO:0000256" key="1">
    <source>
        <dbReference type="ARBA" id="ARBA00000085"/>
    </source>
</evidence>
<comment type="catalytic activity">
    <reaction evidence="1">
        <text>ATP + protein L-histidine = ADP + protein N-phospho-L-histidine.</text>
        <dbReference type="EC" id="2.7.13.3"/>
    </reaction>
</comment>
<dbReference type="InterPro" id="IPR005467">
    <property type="entry name" value="His_kinase_dom"/>
</dbReference>
<dbReference type="InterPro" id="IPR036890">
    <property type="entry name" value="HATPase_C_sf"/>
</dbReference>
<dbReference type="Gene3D" id="1.10.287.130">
    <property type="match status" value="1"/>
</dbReference>
<dbReference type="FunFam" id="3.30.565.10:FF:000006">
    <property type="entry name" value="Sensor histidine kinase WalK"/>
    <property type="match status" value="1"/>
</dbReference>
<dbReference type="PANTHER" id="PTHR45569:SF1">
    <property type="entry name" value="SENSOR PROTEIN KDPD"/>
    <property type="match status" value="1"/>
</dbReference>
<dbReference type="SUPFAM" id="SSF55874">
    <property type="entry name" value="ATPase domain of HSP90 chaperone/DNA topoisomerase II/histidine kinase"/>
    <property type="match status" value="1"/>
</dbReference>
<keyword evidence="5" id="KW-0808">Transferase</keyword>
<gene>
    <name evidence="15" type="ORF">KDA_44050</name>
</gene>
<dbReference type="InterPro" id="IPR038318">
    <property type="entry name" value="KdpD_sf"/>
</dbReference>
<keyword evidence="11" id="KW-0902">Two-component regulatory system</keyword>
<evidence type="ECO:0000256" key="6">
    <source>
        <dbReference type="ARBA" id="ARBA00022692"/>
    </source>
</evidence>
<keyword evidence="4" id="KW-0597">Phosphoprotein</keyword>
<dbReference type="Pfam" id="PF00512">
    <property type="entry name" value="HisKA"/>
    <property type="match status" value="1"/>
</dbReference>
<dbReference type="InterPro" id="IPR036097">
    <property type="entry name" value="HisK_dim/P_sf"/>
</dbReference>
<dbReference type="CDD" id="cd00082">
    <property type="entry name" value="HisKA"/>
    <property type="match status" value="1"/>
</dbReference>
<dbReference type="SMART" id="SM00387">
    <property type="entry name" value="HATPase_c"/>
    <property type="match status" value="1"/>
</dbReference>
<dbReference type="SMART" id="SM00388">
    <property type="entry name" value="HisKA"/>
    <property type="match status" value="1"/>
</dbReference>
<dbReference type="Gene3D" id="1.20.120.620">
    <property type="entry name" value="Backbone structure of the membrane domain of e. Coli histidine kinase receptor kdpd"/>
    <property type="match status" value="1"/>
</dbReference>
<dbReference type="RefSeq" id="WP_161982300.1">
    <property type="nucleotide sequence ID" value="NZ_BIFT01000001.1"/>
</dbReference>
<dbReference type="PANTHER" id="PTHR45569">
    <property type="entry name" value="SENSOR PROTEIN KDPD"/>
    <property type="match status" value="1"/>
</dbReference>
<dbReference type="SUPFAM" id="SSF47384">
    <property type="entry name" value="Homodimeric domain of signal transducing histidine kinase"/>
    <property type="match status" value="1"/>
</dbReference>
<dbReference type="GO" id="GO:0000155">
    <property type="term" value="F:phosphorelay sensor kinase activity"/>
    <property type="evidence" value="ECO:0007669"/>
    <property type="project" value="InterPro"/>
</dbReference>
<evidence type="ECO:0000256" key="2">
    <source>
        <dbReference type="ARBA" id="ARBA00004141"/>
    </source>
</evidence>